<organism evidence="2 3">
    <name type="scientific">Peltaster fructicola</name>
    <dbReference type="NCBI Taxonomy" id="286661"/>
    <lineage>
        <taxon>Eukaryota</taxon>
        <taxon>Fungi</taxon>
        <taxon>Dikarya</taxon>
        <taxon>Ascomycota</taxon>
        <taxon>Pezizomycotina</taxon>
        <taxon>Dothideomycetes</taxon>
        <taxon>Dothideomycetes incertae sedis</taxon>
        <taxon>Peltaster</taxon>
    </lineage>
</organism>
<evidence type="ECO:0000313" key="2">
    <source>
        <dbReference type="EMBL" id="QIW94663.1"/>
    </source>
</evidence>
<evidence type="ECO:0000313" key="3">
    <source>
        <dbReference type="Proteomes" id="UP000503462"/>
    </source>
</evidence>
<feature type="compositionally biased region" description="Polar residues" evidence="1">
    <location>
        <begin position="471"/>
        <end position="492"/>
    </location>
</feature>
<dbReference type="Proteomes" id="UP000503462">
    <property type="component" value="Chromosome 1"/>
</dbReference>
<proteinExistence type="predicted"/>
<feature type="compositionally biased region" description="Polar residues" evidence="1">
    <location>
        <begin position="193"/>
        <end position="202"/>
    </location>
</feature>
<feature type="compositionally biased region" description="Polar residues" evidence="1">
    <location>
        <begin position="434"/>
        <end position="445"/>
    </location>
</feature>
<accession>A0A6H0XIX6</accession>
<feature type="region of interest" description="Disordered" evidence="1">
    <location>
        <begin position="42"/>
        <end position="600"/>
    </location>
</feature>
<feature type="compositionally biased region" description="Polar residues" evidence="1">
    <location>
        <begin position="321"/>
        <end position="342"/>
    </location>
</feature>
<dbReference type="AlphaFoldDB" id="A0A6H0XIX6"/>
<feature type="compositionally biased region" description="Polar residues" evidence="1">
    <location>
        <begin position="215"/>
        <end position="224"/>
    </location>
</feature>
<name>A0A6H0XIX6_9PEZI</name>
<gene>
    <name evidence="2" type="ORF">AMS68_000181</name>
</gene>
<dbReference type="OrthoDB" id="5423926at2759"/>
<feature type="compositionally biased region" description="Basic and acidic residues" evidence="1">
    <location>
        <begin position="375"/>
        <end position="386"/>
    </location>
</feature>
<feature type="compositionally biased region" description="Basic residues" evidence="1">
    <location>
        <begin position="1"/>
        <end position="10"/>
    </location>
</feature>
<keyword evidence="3" id="KW-1185">Reference proteome</keyword>
<protein>
    <submittedName>
        <fullName evidence="2">Uncharacterized protein</fullName>
    </submittedName>
</protein>
<sequence>MPGMFSRRRGSSAQPPADRSTISAATAAASQAYIKTSQSAALSSAAAAAALRSHTTTPEPVGNLQTKRMIRRGSVSSVTTGNGAGNTADGRPGLQRSNSSSSMTERTFRTSSQSPSRNGARSPQVTHPPVPPLPKTLRNGPPRRASSTEPPARVMSPTPSNGKRSMSVDKPAAFPKTLRSSNRLANVPELDTSRSQRASVNFSRPRVGSPEPSPVTATSVQRPGSKSGGWFGGPTRSASTSAVAAPKKAVPPPIQATASPAQEMEEVMVYDPNSRKFVKTSRPKPAQAPPPSPIVDNTPALKPGDYDPATRSIVPLPQTAKADSSNNLATTQAKRCVNQQELSPPPRNPARLSPDSSPVLSARPAGLLHKQPSVVREDPDAERAAEADSPSVVRRPATSHQAQATPKSYVSSASHQRSTSLDVPRGPGDRNRGGSLSPSRSTRFSVTPIVDGGLHEPHRGISPAKSALKHSPSSSIRTASPVATFSPPTAAQSAPGDVSDTTSLASADGAMAKKKKSVRVSFDNEAPVPPIPTAKPAAGRPTEITSDDDQDEVMQPRPALPNFGESSPDRGRTTPEQAPVALSKVNNPLPPDVTSKDAAPPVWEAADDTPVATTVISSALDESCANNKPTPSNTRCRKLCAARGKHRR</sequence>
<feature type="compositionally biased region" description="Polar residues" evidence="1">
    <location>
        <begin position="95"/>
        <end position="121"/>
    </location>
</feature>
<feature type="region of interest" description="Disordered" evidence="1">
    <location>
        <begin position="1"/>
        <end position="27"/>
    </location>
</feature>
<feature type="compositionally biased region" description="Polar residues" evidence="1">
    <location>
        <begin position="398"/>
        <end position="421"/>
    </location>
</feature>
<feature type="compositionally biased region" description="Low complexity" evidence="1">
    <location>
        <begin position="42"/>
        <end position="51"/>
    </location>
</feature>
<feature type="compositionally biased region" description="Low complexity" evidence="1">
    <location>
        <begin position="79"/>
        <end position="88"/>
    </location>
</feature>
<dbReference type="EMBL" id="CP051139">
    <property type="protein sequence ID" value="QIW94663.1"/>
    <property type="molecule type" value="Genomic_DNA"/>
</dbReference>
<reference evidence="2 3" key="1">
    <citation type="journal article" date="2016" name="Sci. Rep.">
        <title>Peltaster fructicola genome reveals evolution from an invasive phytopathogen to an ectophytic parasite.</title>
        <authorList>
            <person name="Xu C."/>
            <person name="Chen H."/>
            <person name="Gleason M.L."/>
            <person name="Xu J.R."/>
            <person name="Liu H."/>
            <person name="Zhang R."/>
            <person name="Sun G."/>
        </authorList>
    </citation>
    <scope>NUCLEOTIDE SEQUENCE [LARGE SCALE GENOMIC DNA]</scope>
    <source>
        <strain evidence="2 3">LNHT1506</strain>
    </source>
</reference>
<feature type="compositionally biased region" description="Polar residues" evidence="1">
    <location>
        <begin position="53"/>
        <end position="66"/>
    </location>
</feature>
<evidence type="ECO:0000256" key="1">
    <source>
        <dbReference type="SAM" id="MobiDB-lite"/>
    </source>
</evidence>